<reference evidence="1 2" key="1">
    <citation type="submission" date="2014-06" db="EMBL/GenBank/DDBJ databases">
        <authorList>
            <person name="Teng J.L."/>
            <person name="Huang Y."/>
            <person name="Tse H."/>
            <person name="Lau S.K."/>
            <person name="Woo P.C."/>
        </authorList>
    </citation>
    <scope>NUCLEOTIDE SEQUENCE [LARGE SCALE GENOMIC DNA]</scope>
    <source>
        <strain evidence="1 2">HKU4</strain>
    </source>
</reference>
<organism evidence="1 2">
    <name type="scientific">Streptococcus sinensis</name>
    <dbReference type="NCBI Taxonomy" id="176090"/>
    <lineage>
        <taxon>Bacteria</taxon>
        <taxon>Bacillati</taxon>
        <taxon>Bacillota</taxon>
        <taxon>Bacilli</taxon>
        <taxon>Lactobacillales</taxon>
        <taxon>Streptococcaceae</taxon>
        <taxon>Streptococcus</taxon>
    </lineage>
</organism>
<comment type="caution">
    <text evidence="1">The sequence shown here is derived from an EMBL/GenBank/DDBJ whole genome shotgun (WGS) entry which is preliminary data.</text>
</comment>
<keyword evidence="2" id="KW-1185">Reference proteome</keyword>
<dbReference type="PATRIC" id="fig|176090.4.peg.1801"/>
<protein>
    <submittedName>
        <fullName evidence="1">Uncharacterized protein</fullName>
    </submittedName>
</protein>
<sequence length="40" mass="4531">MCQPHLPSNNPLATSSAIPKKKIKKICQVTLLYKKDLIYC</sequence>
<dbReference type="AlphaFoldDB" id="A0A0A0DCK5"/>
<evidence type="ECO:0000313" key="1">
    <source>
        <dbReference type="EMBL" id="KGM36386.1"/>
    </source>
</evidence>
<proteinExistence type="predicted"/>
<name>A0A0A0DCK5_9STRE</name>
<dbReference type="EMBL" id="JPEN01000106">
    <property type="protein sequence ID" value="KGM36386.1"/>
    <property type="molecule type" value="Genomic_DNA"/>
</dbReference>
<accession>A0A0A0DCK5</accession>
<gene>
    <name evidence="1" type="ORF">SSIN_1855</name>
</gene>
<dbReference type="Proteomes" id="UP000030019">
    <property type="component" value="Unassembled WGS sequence"/>
</dbReference>
<evidence type="ECO:0000313" key="2">
    <source>
        <dbReference type="Proteomes" id="UP000030019"/>
    </source>
</evidence>
<dbReference type="STRING" id="176090.SSIN_1855"/>